<sequence>DASLVNDWLSACHKFHFQCLDTPISVPDLWLIECDTLKVIEAPENASYIALSYVWAKGVRDEERISLNKGTSEKPYQLSENTLSQVIKDSITVTKQLGFHYLWVDKYCVDQNNPTVKHHQINNMDLIYRGADLTIIATSGEDERHGLPGVGVKRIPCEKIKIGEYTLTQIPSEIHYASHLSVWGRRGWTFQEELLSHHRLYFSDYQVSMLC</sequence>
<dbReference type="Proteomes" id="UP000240883">
    <property type="component" value="Unassembled WGS sequence"/>
</dbReference>
<feature type="non-terminal residue" evidence="2">
    <location>
        <position position="1"/>
    </location>
</feature>
<dbReference type="AlphaFoldDB" id="A0A2T2N7T4"/>
<keyword evidence="3" id="KW-1185">Reference proteome</keyword>
<proteinExistence type="predicted"/>
<dbReference type="PANTHER" id="PTHR33112">
    <property type="entry name" value="DOMAIN PROTEIN, PUTATIVE-RELATED"/>
    <property type="match status" value="1"/>
</dbReference>
<name>A0A2T2N7T4_CORCC</name>
<evidence type="ECO:0000313" key="3">
    <source>
        <dbReference type="Proteomes" id="UP000240883"/>
    </source>
</evidence>
<dbReference type="Pfam" id="PF06985">
    <property type="entry name" value="HET"/>
    <property type="match status" value="1"/>
</dbReference>
<accession>A0A2T2N7T4</accession>
<dbReference type="PANTHER" id="PTHR33112:SF1">
    <property type="entry name" value="HETEROKARYON INCOMPATIBILITY DOMAIN-CONTAINING PROTEIN"/>
    <property type="match status" value="1"/>
</dbReference>
<feature type="non-terminal residue" evidence="2">
    <location>
        <position position="211"/>
    </location>
</feature>
<organism evidence="2 3">
    <name type="scientific">Corynespora cassiicola Philippines</name>
    <dbReference type="NCBI Taxonomy" id="1448308"/>
    <lineage>
        <taxon>Eukaryota</taxon>
        <taxon>Fungi</taxon>
        <taxon>Dikarya</taxon>
        <taxon>Ascomycota</taxon>
        <taxon>Pezizomycotina</taxon>
        <taxon>Dothideomycetes</taxon>
        <taxon>Pleosporomycetidae</taxon>
        <taxon>Pleosporales</taxon>
        <taxon>Corynesporascaceae</taxon>
        <taxon>Corynespora</taxon>
    </lineage>
</organism>
<dbReference type="STRING" id="1448308.A0A2T2N7T4"/>
<evidence type="ECO:0000313" key="2">
    <source>
        <dbReference type="EMBL" id="PSN61475.1"/>
    </source>
</evidence>
<protein>
    <submittedName>
        <fullName evidence="2">HET-domain-containing protein</fullName>
    </submittedName>
</protein>
<dbReference type="InterPro" id="IPR010730">
    <property type="entry name" value="HET"/>
</dbReference>
<gene>
    <name evidence="2" type="ORF">BS50DRAFT_446175</name>
</gene>
<reference evidence="2 3" key="1">
    <citation type="journal article" date="2018" name="Front. Microbiol.">
        <title>Genome-Wide Analysis of Corynespora cassiicola Leaf Fall Disease Putative Effectors.</title>
        <authorList>
            <person name="Lopez D."/>
            <person name="Ribeiro S."/>
            <person name="Label P."/>
            <person name="Fumanal B."/>
            <person name="Venisse J.S."/>
            <person name="Kohler A."/>
            <person name="de Oliveira R.R."/>
            <person name="Labutti K."/>
            <person name="Lipzen A."/>
            <person name="Lail K."/>
            <person name="Bauer D."/>
            <person name="Ohm R.A."/>
            <person name="Barry K.W."/>
            <person name="Spatafora J."/>
            <person name="Grigoriev I.V."/>
            <person name="Martin F.M."/>
            <person name="Pujade-Renaud V."/>
        </authorList>
    </citation>
    <scope>NUCLEOTIDE SEQUENCE [LARGE SCALE GENOMIC DNA]</scope>
    <source>
        <strain evidence="2 3">Philippines</strain>
    </source>
</reference>
<feature type="domain" description="Heterokaryon incompatibility" evidence="1">
    <location>
        <begin position="48"/>
        <end position="192"/>
    </location>
</feature>
<dbReference type="OrthoDB" id="5428863at2759"/>
<evidence type="ECO:0000259" key="1">
    <source>
        <dbReference type="Pfam" id="PF06985"/>
    </source>
</evidence>
<dbReference type="EMBL" id="KZ678144">
    <property type="protein sequence ID" value="PSN61475.1"/>
    <property type="molecule type" value="Genomic_DNA"/>
</dbReference>